<protein>
    <submittedName>
        <fullName evidence="3">Uncharacterized protein</fullName>
    </submittedName>
</protein>
<evidence type="ECO:0000256" key="1">
    <source>
        <dbReference type="SAM" id="MobiDB-lite"/>
    </source>
</evidence>
<dbReference type="AlphaFoldDB" id="A0A317JLQ6"/>
<feature type="region of interest" description="Disordered" evidence="1">
    <location>
        <begin position="1"/>
        <end position="24"/>
    </location>
</feature>
<organism evidence="3 4">
    <name type="scientific">Candidatus Cerribacteria bacterium 'Amazon FNV 2010 28 9'</name>
    <dbReference type="NCBI Taxonomy" id="2081795"/>
    <lineage>
        <taxon>Bacteria</taxon>
        <taxon>Candidatus Cerribacteria</taxon>
    </lineage>
</organism>
<keyword evidence="2" id="KW-1133">Transmembrane helix</keyword>
<sequence length="76" mass="8214">MKKKTTKSTKKTTKKTTRAVKKTTAAKVVHGPTHDCPQCRAMYGGDIWGKDRGLVLLLGAGIIVLIVAGMYLAGWL</sequence>
<comment type="caution">
    <text evidence="3">The sequence shown here is derived from an EMBL/GenBank/DDBJ whole genome shotgun (WGS) entry which is preliminary data.</text>
</comment>
<evidence type="ECO:0000256" key="2">
    <source>
        <dbReference type="SAM" id="Phobius"/>
    </source>
</evidence>
<keyword evidence="2" id="KW-0472">Membrane</keyword>
<evidence type="ECO:0000313" key="3">
    <source>
        <dbReference type="EMBL" id="PWU22519.1"/>
    </source>
</evidence>
<reference evidence="3 4" key="1">
    <citation type="submission" date="2018-02" db="EMBL/GenBank/DDBJ databases">
        <title>Genomic Reconstructions from Amazon Rainforest and Pasture Soil Reveal Novel Insights into the Physiology of Candidate Phyla in Tropical Sites.</title>
        <authorList>
            <person name="Kroeger M.E."/>
            <person name="Delmont T."/>
            <person name="Eren A.M."/>
            <person name="Guo J."/>
            <person name="Meyer K.M."/>
            <person name="Khan K."/>
            <person name="Rodrigues J.L.M."/>
            <person name="Bohannan B.J.M."/>
            <person name="Tringe S."/>
            <person name="Borges C.D."/>
            <person name="Tiedje J."/>
            <person name="Tsai S.M."/>
            <person name="Nusslein K."/>
        </authorList>
    </citation>
    <scope>NUCLEOTIDE SEQUENCE [LARGE SCALE GENOMIC DNA]</scope>
    <source>
        <strain evidence="3">Amazon FNV 2010 28 9</strain>
    </source>
</reference>
<proteinExistence type="predicted"/>
<feature type="transmembrane region" description="Helical" evidence="2">
    <location>
        <begin position="54"/>
        <end position="73"/>
    </location>
</feature>
<gene>
    <name evidence="3" type="ORF">C5B42_05900</name>
</gene>
<dbReference type="EMBL" id="PSRQ01000062">
    <property type="protein sequence ID" value="PWU22519.1"/>
    <property type="molecule type" value="Genomic_DNA"/>
</dbReference>
<accession>A0A317JLQ6</accession>
<dbReference type="Proteomes" id="UP000246104">
    <property type="component" value="Unassembled WGS sequence"/>
</dbReference>
<keyword evidence="2" id="KW-0812">Transmembrane</keyword>
<evidence type="ECO:0000313" key="4">
    <source>
        <dbReference type="Proteomes" id="UP000246104"/>
    </source>
</evidence>
<feature type="compositionally biased region" description="Basic residues" evidence="1">
    <location>
        <begin position="1"/>
        <end position="21"/>
    </location>
</feature>
<name>A0A317JLQ6_9BACT</name>